<proteinExistence type="predicted"/>
<protein>
    <recommendedName>
        <fullName evidence="4">N-acetyltransferase domain-containing protein</fullName>
    </recommendedName>
</protein>
<comment type="caution">
    <text evidence="2">The sequence shown here is derived from an EMBL/GenBank/DDBJ whole genome shotgun (WGS) entry which is preliminary data.</text>
</comment>
<dbReference type="AlphaFoldDB" id="A0A225DJV5"/>
<keyword evidence="3" id="KW-1185">Reference proteome</keyword>
<dbReference type="SUPFAM" id="SSF55729">
    <property type="entry name" value="Acyl-CoA N-acyltransferases (Nat)"/>
    <property type="match status" value="1"/>
</dbReference>
<dbReference type="InterPro" id="IPR016181">
    <property type="entry name" value="Acyl_CoA_acyltransferase"/>
</dbReference>
<dbReference type="Proteomes" id="UP000214646">
    <property type="component" value="Unassembled WGS sequence"/>
</dbReference>
<feature type="region of interest" description="Disordered" evidence="1">
    <location>
        <begin position="228"/>
        <end position="257"/>
    </location>
</feature>
<dbReference type="EMBL" id="NIDE01000017">
    <property type="protein sequence ID" value="OWK36675.1"/>
    <property type="molecule type" value="Genomic_DNA"/>
</dbReference>
<feature type="compositionally biased region" description="Basic and acidic residues" evidence="1">
    <location>
        <begin position="240"/>
        <end position="257"/>
    </location>
</feature>
<evidence type="ECO:0008006" key="4">
    <source>
        <dbReference type="Google" id="ProtNLM"/>
    </source>
</evidence>
<evidence type="ECO:0000256" key="1">
    <source>
        <dbReference type="SAM" id="MobiDB-lite"/>
    </source>
</evidence>
<evidence type="ECO:0000313" key="3">
    <source>
        <dbReference type="Proteomes" id="UP000214646"/>
    </source>
</evidence>
<evidence type="ECO:0000313" key="2">
    <source>
        <dbReference type="EMBL" id="OWK36675.1"/>
    </source>
</evidence>
<name>A0A225DJV5_9BACT</name>
<accession>A0A225DJV5</accession>
<reference evidence="3" key="1">
    <citation type="submission" date="2017-06" db="EMBL/GenBank/DDBJ databases">
        <title>Genome analysis of Fimbriiglobus ruber SP5, the first member of the order Planctomycetales with confirmed chitinolytic capability.</title>
        <authorList>
            <person name="Ravin N.V."/>
            <person name="Rakitin A.L."/>
            <person name="Ivanova A.A."/>
            <person name="Beletsky A.V."/>
            <person name="Kulichevskaya I.S."/>
            <person name="Mardanov A.V."/>
            <person name="Dedysh S.N."/>
        </authorList>
    </citation>
    <scope>NUCLEOTIDE SEQUENCE [LARGE SCALE GENOMIC DNA]</scope>
    <source>
        <strain evidence="3">SP5</strain>
    </source>
</reference>
<organism evidence="2 3">
    <name type="scientific">Fimbriiglobus ruber</name>
    <dbReference type="NCBI Taxonomy" id="1908690"/>
    <lineage>
        <taxon>Bacteria</taxon>
        <taxon>Pseudomonadati</taxon>
        <taxon>Planctomycetota</taxon>
        <taxon>Planctomycetia</taxon>
        <taxon>Gemmatales</taxon>
        <taxon>Gemmataceae</taxon>
        <taxon>Fimbriiglobus</taxon>
    </lineage>
</organism>
<sequence length="257" mass="28577">MGRSERIFCFEAFDVTDPLVQSAERLYEQTQHPDERIPWGWIARSIKGRATWRPGTWGKHLLVATPEEHANDPAHLAGFAYGAHLPGYGGYVSYIGVADAARRRGVGTRLFGQMFKVLAADAGAADEPLPFVVWESHKPGPGSTEADWKLWEARVRLFDRVGGLWVDGLELQTPNYASENGPPVSLQLFVKPIDTLVVGFDEEKVKDIAAGLLERVYRARPGDPMYDATLPPGCHPRLRPAKDAARRREPEKKLALV</sequence>
<dbReference type="RefSeq" id="WP_088259651.1">
    <property type="nucleotide sequence ID" value="NZ_NIDE01000017.1"/>
</dbReference>
<gene>
    <name evidence="2" type="ORF">FRUB_09238</name>
</gene>
<dbReference type="OrthoDB" id="275299at2"/>
<dbReference type="Gene3D" id="3.40.630.30">
    <property type="match status" value="1"/>
</dbReference>
<dbReference type="CDD" id="cd04301">
    <property type="entry name" value="NAT_SF"/>
    <property type="match status" value="1"/>
</dbReference>